<accession>A0A1V0M3C2</accession>
<protein>
    <submittedName>
        <fullName evidence="1">Uncharacterized protein</fullName>
    </submittedName>
</protein>
<keyword evidence="1" id="KW-0614">Plasmid</keyword>
<dbReference type="AlphaFoldDB" id="A0A1V0M3C2"/>
<organism evidence="1">
    <name type="scientific">Raoultella ornithinolytica</name>
    <name type="common">Klebsiella ornithinolytica</name>
    <dbReference type="NCBI Taxonomy" id="54291"/>
    <lineage>
        <taxon>Bacteria</taxon>
        <taxon>Pseudomonadati</taxon>
        <taxon>Pseudomonadota</taxon>
        <taxon>Gammaproteobacteria</taxon>
        <taxon>Enterobacterales</taxon>
        <taxon>Enterobacteriaceae</taxon>
        <taxon>Klebsiella/Raoultella group</taxon>
        <taxon>Raoultella</taxon>
    </lineage>
</organism>
<evidence type="ECO:0000313" key="1">
    <source>
        <dbReference type="EMBL" id="ARD69375.1"/>
    </source>
</evidence>
<sequence>MYPLIYKRYPLNGHEKQSLFMSGSGPESYFLSGSPPQHPANIPGLLTAVVYPGRAG</sequence>
<dbReference type="EMBL" id="KY270853">
    <property type="protein sequence ID" value="ARD69375.1"/>
    <property type="molecule type" value="Genomic_DNA"/>
</dbReference>
<geneLocation type="plasmid" evidence="1">
    <name>pYNKP001-dfrA</name>
</geneLocation>
<name>A0A1V0M3C2_RAOOR</name>
<proteinExistence type="predicted"/>
<reference evidence="1" key="1">
    <citation type="journal article" date="2017" name="Int. J. Antimicrob. Agents">
        <title>Sequencing and comparative genomics analysis of the IncHI2 plasmids pT5282-mphA and p112298-catA and the IncHI5 plasmid pYNKP001-dfrA.</title>
        <authorList>
            <person name="Liang Q."/>
            <person name="Yin Z."/>
            <person name="Zhao Y."/>
            <person name="Liang L."/>
            <person name="Feng J."/>
            <person name="Zhan Z."/>
            <person name="Wang H."/>
            <person name="Song Y."/>
            <person name="Tong Y."/>
            <person name="Wu W."/>
            <person name="Chen W."/>
            <person name="Wang J."/>
            <person name="Jiang L."/>
            <person name="Zhou D."/>
        </authorList>
    </citation>
    <scope>NUCLEOTIDE SEQUENCE</scope>
    <source>
        <strain evidence="1">YNKP001</strain>
        <plasmid evidence="1">pYNKP001-dfrA</plasmid>
    </source>
</reference>